<keyword evidence="1" id="KW-0966">Cell projection</keyword>
<accession>A0A1B3CM63</accession>
<dbReference type="RefSeq" id="WP_069075223.1">
    <property type="nucleotide sequence ID" value="NZ_CP015637.1"/>
</dbReference>
<dbReference type="OrthoDB" id="6965899at2"/>
<gene>
    <name evidence="1" type="ORF">IM720_04890</name>
</gene>
<dbReference type="EMBL" id="CP063233">
    <property type="protein sequence ID" value="QOU06063.1"/>
    <property type="molecule type" value="Genomic_DNA"/>
</dbReference>
<evidence type="ECO:0000313" key="2">
    <source>
        <dbReference type="Proteomes" id="UP000593833"/>
    </source>
</evidence>
<proteinExistence type="predicted"/>
<name>A0A1B3CM63_PSEFL</name>
<keyword evidence="1" id="KW-0282">Flagellum</keyword>
<sequence>MTQVPAGKPERPRPLRDEREATPGLVFLWEQGRLFANLCAGEGGGEGVGSSLHATQASADTAMVEAFAEQLVPRLNAASQWPLQAVFYLPRLGRIDVNVRREMGALQIELDPEEERTRSWLGDMRQRCEDRLSAELRRPVQVSVTLSGCL</sequence>
<dbReference type="AlphaFoldDB" id="A0A1B3CM63"/>
<organism evidence="1 2">
    <name type="scientific">Pseudomonas fluorescens</name>
    <dbReference type="NCBI Taxonomy" id="294"/>
    <lineage>
        <taxon>Bacteria</taxon>
        <taxon>Pseudomonadati</taxon>
        <taxon>Pseudomonadota</taxon>
        <taxon>Gammaproteobacteria</taxon>
        <taxon>Pseudomonadales</taxon>
        <taxon>Pseudomonadaceae</taxon>
        <taxon>Pseudomonas</taxon>
    </lineage>
</organism>
<protein>
    <submittedName>
        <fullName evidence="1">Flagellar hook-length control protein FliK</fullName>
    </submittedName>
</protein>
<evidence type="ECO:0000313" key="1">
    <source>
        <dbReference type="EMBL" id="QOU06063.1"/>
    </source>
</evidence>
<reference evidence="1 2" key="1">
    <citation type="submission" date="2020-10" db="EMBL/GenBank/DDBJ databases">
        <title>Complete genome sequence of a novel Pseudomonas fluorescens strain isolated from the flower of kumarahou (Pomaderris kumeraho).</title>
        <authorList>
            <person name="Summers M.C."/>
            <person name="Nowak V."/>
            <person name="Fairhurst M.J."/>
            <person name="Owen J.G."/>
            <person name="Gerth M.L."/>
            <person name="Patrick W.M."/>
        </authorList>
    </citation>
    <scope>NUCLEOTIDE SEQUENCE [LARGE SCALE GENOMIC DNA]</scope>
    <source>
        <strain evidence="1 2">KF1</strain>
    </source>
</reference>
<dbReference type="CDD" id="cd17468">
    <property type="entry name" value="T3SS_HrpP_C"/>
    <property type="match status" value="1"/>
</dbReference>
<dbReference type="InterPro" id="IPR049757">
    <property type="entry name" value="T3SS_HrpP-like_C"/>
</dbReference>
<keyword evidence="1" id="KW-0969">Cilium</keyword>
<dbReference type="Proteomes" id="UP000593833">
    <property type="component" value="Chromosome"/>
</dbReference>